<feature type="compositionally biased region" description="Basic and acidic residues" evidence="2">
    <location>
        <begin position="694"/>
        <end position="707"/>
    </location>
</feature>
<comment type="caution">
    <text evidence="4">The sequence shown here is derived from an EMBL/GenBank/DDBJ whole genome shotgun (WGS) entry which is preliminary data.</text>
</comment>
<dbReference type="InterPro" id="IPR017884">
    <property type="entry name" value="SANT_dom"/>
</dbReference>
<feature type="region of interest" description="Disordered" evidence="2">
    <location>
        <begin position="669"/>
        <end position="707"/>
    </location>
</feature>
<keyword evidence="5" id="KW-1185">Reference proteome</keyword>
<feature type="region of interest" description="Disordered" evidence="2">
    <location>
        <begin position="388"/>
        <end position="407"/>
    </location>
</feature>
<dbReference type="InterPro" id="IPR009057">
    <property type="entry name" value="Homeodomain-like_sf"/>
</dbReference>
<dbReference type="AlphaFoldDB" id="A0A9N8W427"/>
<dbReference type="PROSITE" id="PS51293">
    <property type="entry name" value="SANT"/>
    <property type="match status" value="1"/>
</dbReference>
<dbReference type="Gene3D" id="1.10.10.60">
    <property type="entry name" value="Homeodomain-like"/>
    <property type="match status" value="1"/>
</dbReference>
<dbReference type="GO" id="GO:0003677">
    <property type="term" value="F:DNA binding"/>
    <property type="evidence" value="ECO:0007669"/>
    <property type="project" value="InterPro"/>
</dbReference>
<protein>
    <submittedName>
        <fullName evidence="4">532_t:CDS:1</fullName>
    </submittedName>
</protein>
<evidence type="ECO:0000256" key="2">
    <source>
        <dbReference type="SAM" id="MobiDB-lite"/>
    </source>
</evidence>
<keyword evidence="1" id="KW-0175">Coiled coil</keyword>
<dbReference type="SUPFAM" id="SSF46689">
    <property type="entry name" value="Homeodomain-like"/>
    <property type="match status" value="1"/>
</dbReference>
<dbReference type="InterPro" id="IPR017956">
    <property type="entry name" value="AT_hook_DNA-bd_motif"/>
</dbReference>
<name>A0A9N8W427_9GLOM</name>
<feature type="coiled-coil region" evidence="1">
    <location>
        <begin position="415"/>
        <end position="442"/>
    </location>
</feature>
<evidence type="ECO:0000256" key="1">
    <source>
        <dbReference type="SAM" id="Coils"/>
    </source>
</evidence>
<dbReference type="Proteomes" id="UP000789342">
    <property type="component" value="Unassembled WGS sequence"/>
</dbReference>
<feature type="domain" description="SANT" evidence="3">
    <location>
        <begin position="589"/>
        <end position="639"/>
    </location>
</feature>
<accession>A0A9N8W427</accession>
<dbReference type="SMART" id="SM00384">
    <property type="entry name" value="AT_hook"/>
    <property type="match status" value="2"/>
</dbReference>
<feature type="compositionally biased region" description="Basic and acidic residues" evidence="2">
    <location>
        <begin position="669"/>
        <end position="684"/>
    </location>
</feature>
<evidence type="ECO:0000313" key="5">
    <source>
        <dbReference type="Proteomes" id="UP000789342"/>
    </source>
</evidence>
<reference evidence="4" key="1">
    <citation type="submission" date="2021-06" db="EMBL/GenBank/DDBJ databases">
        <authorList>
            <person name="Kallberg Y."/>
            <person name="Tangrot J."/>
            <person name="Rosling A."/>
        </authorList>
    </citation>
    <scope>NUCLEOTIDE SEQUENCE</scope>
    <source>
        <strain evidence="4">CL551</strain>
    </source>
</reference>
<feature type="compositionally biased region" description="Low complexity" evidence="2">
    <location>
        <begin position="288"/>
        <end position="298"/>
    </location>
</feature>
<feature type="region of interest" description="Disordered" evidence="2">
    <location>
        <begin position="221"/>
        <end position="323"/>
    </location>
</feature>
<evidence type="ECO:0000259" key="3">
    <source>
        <dbReference type="PROSITE" id="PS51293"/>
    </source>
</evidence>
<gene>
    <name evidence="4" type="ORF">AMORRO_LOCUS1819</name>
</gene>
<evidence type="ECO:0000313" key="4">
    <source>
        <dbReference type="EMBL" id="CAG8470179.1"/>
    </source>
</evidence>
<dbReference type="OrthoDB" id="6147534at2759"/>
<feature type="compositionally biased region" description="Polar residues" evidence="2">
    <location>
        <begin position="269"/>
        <end position="287"/>
    </location>
</feature>
<organism evidence="4 5">
    <name type="scientific">Acaulospora morrowiae</name>
    <dbReference type="NCBI Taxonomy" id="94023"/>
    <lineage>
        <taxon>Eukaryota</taxon>
        <taxon>Fungi</taxon>
        <taxon>Fungi incertae sedis</taxon>
        <taxon>Mucoromycota</taxon>
        <taxon>Glomeromycotina</taxon>
        <taxon>Glomeromycetes</taxon>
        <taxon>Diversisporales</taxon>
        <taxon>Acaulosporaceae</taxon>
        <taxon>Acaulospora</taxon>
    </lineage>
</organism>
<feature type="compositionally biased region" description="Basic and acidic residues" evidence="2">
    <location>
        <begin position="229"/>
        <end position="238"/>
    </location>
</feature>
<sequence>MKLMQPTRGNILDSLPQFAGSSTSSTIINVGEKTNNKNGDPIPSITINSSSPPVIYSSVKDSDFPDQIINAPHFSQRMNGDYAHHDDFHMQPFSNPFPKTYTDDSSGSSCAASEFTVELTHCTEDEDNVTSDVEIIVDSPAPITPHAEFPCDANTLGDTCKSEMNNANDPIHIIPYRFDFNPFHTPSSILTGKTSTFNFSSATLAATGDKICAPITGSSFTQKSASSLSEKDSTGEGRRPRRKRTRDEYVAKLKLPVDGIATRLRRNRGSTVTGASSPPRTNIPSTKVQPQSIVVPQPVATPAPKPTRGRGRPPSQQALSRLTAKERKLHSYYEERAAPIPECERPHISPPFMNLVLDHGQNAVDAELFVKTESDDIPKKILQQSLSAHENPHPTEGGDTVQVTGSPVSSESSFLATIDNKIKEARENLDTARGEIQRANLLYFDSKKNRGNELSTKSILTICPGSSLADVGKRTAGVQVPVTNVCDVNINYTLSEALAGCNIHPNNDSRDNVGSNDTNASNGENLSANSCNQVGDDNDPCKQIHNKESNDVHKELHTDMMISIDIGKNATASCNDPSRKPSPYRRKQLICSEWSAQQRAGFLAQYLSHGKNFKLISAKVKKPLKKVVEYYYLTKRDPEFRKAKVMRREALYKDEMIEKLDNFIRKHQKEADRILARRKQSTERRRGRPRKDKKKDDGREDKEQGED</sequence>
<proteinExistence type="predicted"/>
<dbReference type="EMBL" id="CAJVPV010000700">
    <property type="protein sequence ID" value="CAG8470179.1"/>
    <property type="molecule type" value="Genomic_DNA"/>
</dbReference>